<dbReference type="OrthoDB" id="3766519at2"/>
<feature type="domain" description="HTH tetR-type" evidence="5">
    <location>
        <begin position="19"/>
        <end position="79"/>
    </location>
</feature>
<dbReference type="PRINTS" id="PR00455">
    <property type="entry name" value="HTHTETR"/>
</dbReference>
<dbReference type="Gene3D" id="1.10.357.10">
    <property type="entry name" value="Tetracycline Repressor, domain 2"/>
    <property type="match status" value="1"/>
</dbReference>
<accession>A0A1E3S2V4</accession>
<comment type="caution">
    <text evidence="6">The sequence shown here is derived from an EMBL/GenBank/DDBJ whole genome shotgun (WGS) entry which is preliminary data.</text>
</comment>
<keyword evidence="2 4" id="KW-0238">DNA-binding</keyword>
<proteinExistence type="predicted"/>
<dbReference type="SUPFAM" id="SSF46689">
    <property type="entry name" value="Homeodomain-like"/>
    <property type="match status" value="1"/>
</dbReference>
<dbReference type="PROSITE" id="PS50977">
    <property type="entry name" value="HTH_TETR_2"/>
    <property type="match status" value="1"/>
</dbReference>
<dbReference type="GO" id="GO:0000976">
    <property type="term" value="F:transcription cis-regulatory region binding"/>
    <property type="evidence" value="ECO:0007669"/>
    <property type="project" value="TreeGrafter"/>
</dbReference>
<dbReference type="InterPro" id="IPR001647">
    <property type="entry name" value="HTH_TetR"/>
</dbReference>
<name>A0A1E3S2V4_9MYCO</name>
<gene>
    <name evidence="6" type="ORF">BHQ17_01075</name>
</gene>
<keyword evidence="3" id="KW-0804">Transcription</keyword>
<dbReference type="InterPro" id="IPR009057">
    <property type="entry name" value="Homeodomain-like_sf"/>
</dbReference>
<dbReference type="PANTHER" id="PTHR30055:SF234">
    <property type="entry name" value="HTH-TYPE TRANSCRIPTIONAL REGULATOR BETI"/>
    <property type="match status" value="1"/>
</dbReference>
<dbReference type="Proteomes" id="UP000094243">
    <property type="component" value="Unassembled WGS sequence"/>
</dbReference>
<evidence type="ECO:0000256" key="3">
    <source>
        <dbReference type="ARBA" id="ARBA00023163"/>
    </source>
</evidence>
<protein>
    <recommendedName>
        <fullName evidence="5">HTH tetR-type domain-containing protein</fullName>
    </recommendedName>
</protein>
<dbReference type="RefSeq" id="WP_069403369.1">
    <property type="nucleotide sequence ID" value="NZ_JBHRZJ010000014.1"/>
</dbReference>
<dbReference type="GO" id="GO:0003700">
    <property type="term" value="F:DNA-binding transcription factor activity"/>
    <property type="evidence" value="ECO:0007669"/>
    <property type="project" value="TreeGrafter"/>
</dbReference>
<evidence type="ECO:0000256" key="2">
    <source>
        <dbReference type="ARBA" id="ARBA00023125"/>
    </source>
</evidence>
<dbReference type="Pfam" id="PF00440">
    <property type="entry name" value="TetR_N"/>
    <property type="match status" value="1"/>
</dbReference>
<evidence type="ECO:0000259" key="5">
    <source>
        <dbReference type="PROSITE" id="PS50977"/>
    </source>
</evidence>
<evidence type="ECO:0000313" key="7">
    <source>
        <dbReference type="Proteomes" id="UP000094243"/>
    </source>
</evidence>
<reference evidence="7" key="1">
    <citation type="submission" date="2016-09" db="EMBL/GenBank/DDBJ databases">
        <authorList>
            <person name="Greninger A.L."/>
            <person name="Jerome K.R."/>
            <person name="Mcnair B."/>
            <person name="Wallis C."/>
            <person name="Fang F."/>
        </authorList>
    </citation>
    <scope>NUCLEOTIDE SEQUENCE [LARGE SCALE GENOMIC DNA]</scope>
    <source>
        <strain evidence="7">M7</strain>
    </source>
</reference>
<organism evidence="6 7">
    <name type="scientific">Mycolicibacterium holsaticum</name>
    <dbReference type="NCBI Taxonomy" id="152142"/>
    <lineage>
        <taxon>Bacteria</taxon>
        <taxon>Bacillati</taxon>
        <taxon>Actinomycetota</taxon>
        <taxon>Actinomycetes</taxon>
        <taxon>Mycobacteriales</taxon>
        <taxon>Mycobacteriaceae</taxon>
        <taxon>Mycolicibacterium</taxon>
    </lineage>
</organism>
<dbReference type="InterPro" id="IPR050109">
    <property type="entry name" value="HTH-type_TetR-like_transc_reg"/>
</dbReference>
<dbReference type="EMBL" id="MIGZ01000003">
    <property type="protein sequence ID" value="ODQ96449.1"/>
    <property type="molecule type" value="Genomic_DNA"/>
</dbReference>
<dbReference type="PANTHER" id="PTHR30055">
    <property type="entry name" value="HTH-TYPE TRANSCRIPTIONAL REGULATOR RUTR"/>
    <property type="match status" value="1"/>
</dbReference>
<evidence type="ECO:0000313" key="6">
    <source>
        <dbReference type="EMBL" id="ODQ96449.1"/>
    </source>
</evidence>
<keyword evidence="1" id="KW-0805">Transcription regulation</keyword>
<keyword evidence="7" id="KW-1185">Reference proteome</keyword>
<dbReference type="AlphaFoldDB" id="A0A1E3S2V4"/>
<feature type="DNA-binding region" description="H-T-H motif" evidence="4">
    <location>
        <begin position="42"/>
        <end position="61"/>
    </location>
</feature>
<sequence length="224" mass="24937">MTDTKAGGRPPSRKRLSAEQRREKILDAALEVFAESGFEGGRLREIATKAGITEPYLFRHFASKAELYEWAVIRPLVDLVEKFEMELEAIKTGPPVTVAALIRQLNVLMLQFMLDGVPYIGASFFSDSAGSDFYAKQMRPRVVEPLVNILRYVKGWPAPTVDVQLVAESIVGINYGLALDSLHTGFQVSVDKTSERVSRLYLLGIPAFHSQEPPRARKSAKTAR</sequence>
<evidence type="ECO:0000256" key="1">
    <source>
        <dbReference type="ARBA" id="ARBA00023015"/>
    </source>
</evidence>
<evidence type="ECO:0000256" key="4">
    <source>
        <dbReference type="PROSITE-ProRule" id="PRU00335"/>
    </source>
</evidence>